<reference evidence="2" key="1">
    <citation type="journal article" date="2020" name="bioRxiv">
        <title>Comparative genomics of Chlamydomonas.</title>
        <authorList>
            <person name="Craig R.J."/>
            <person name="Hasan A.R."/>
            <person name="Ness R.W."/>
            <person name="Keightley P.D."/>
        </authorList>
    </citation>
    <scope>NUCLEOTIDE SEQUENCE</scope>
    <source>
        <strain evidence="2">CCAP 11/70</strain>
    </source>
</reference>
<dbReference type="InterPro" id="IPR029787">
    <property type="entry name" value="Nucleotide_cyclase"/>
</dbReference>
<proteinExistence type="predicted"/>
<dbReference type="Gene3D" id="3.30.70.1230">
    <property type="entry name" value="Nucleotide cyclase"/>
    <property type="match status" value="2"/>
</dbReference>
<organism evidence="2 3">
    <name type="scientific">Edaphochlamys debaryana</name>
    <dbReference type="NCBI Taxonomy" id="47281"/>
    <lineage>
        <taxon>Eukaryota</taxon>
        <taxon>Viridiplantae</taxon>
        <taxon>Chlorophyta</taxon>
        <taxon>core chlorophytes</taxon>
        <taxon>Chlorophyceae</taxon>
        <taxon>CS clade</taxon>
        <taxon>Chlamydomonadales</taxon>
        <taxon>Chlamydomonadales incertae sedis</taxon>
        <taxon>Edaphochlamys</taxon>
    </lineage>
</organism>
<protein>
    <recommendedName>
        <fullName evidence="4">Guanylate cyclase domain-containing protein</fullName>
    </recommendedName>
</protein>
<name>A0A835XLP5_9CHLO</name>
<feature type="region of interest" description="Disordered" evidence="1">
    <location>
        <begin position="351"/>
        <end position="394"/>
    </location>
</feature>
<dbReference type="InterPro" id="IPR050697">
    <property type="entry name" value="Adenylyl/Guanylyl_Cyclase_3/4"/>
</dbReference>
<dbReference type="PANTHER" id="PTHR43081">
    <property type="entry name" value="ADENYLATE CYCLASE, TERMINAL-DIFFERENTIATION SPECIFIC-RELATED"/>
    <property type="match status" value="1"/>
</dbReference>
<evidence type="ECO:0008006" key="4">
    <source>
        <dbReference type="Google" id="ProtNLM"/>
    </source>
</evidence>
<comment type="caution">
    <text evidence="2">The sequence shown here is derived from an EMBL/GenBank/DDBJ whole genome shotgun (WGS) entry which is preliminary data.</text>
</comment>
<evidence type="ECO:0000313" key="3">
    <source>
        <dbReference type="Proteomes" id="UP000612055"/>
    </source>
</evidence>
<dbReference type="OrthoDB" id="547389at2759"/>
<dbReference type="Gene3D" id="3.40.190.10">
    <property type="entry name" value="Periplasmic binding protein-like II"/>
    <property type="match status" value="1"/>
</dbReference>
<evidence type="ECO:0000256" key="1">
    <source>
        <dbReference type="SAM" id="MobiDB-lite"/>
    </source>
</evidence>
<dbReference type="AlphaFoldDB" id="A0A835XLP5"/>
<feature type="region of interest" description="Disordered" evidence="1">
    <location>
        <begin position="874"/>
        <end position="926"/>
    </location>
</feature>
<dbReference type="Proteomes" id="UP000612055">
    <property type="component" value="Unassembled WGS sequence"/>
</dbReference>
<evidence type="ECO:0000313" key="2">
    <source>
        <dbReference type="EMBL" id="KAG2485587.1"/>
    </source>
</evidence>
<feature type="compositionally biased region" description="Polar residues" evidence="1">
    <location>
        <begin position="830"/>
        <end position="840"/>
    </location>
</feature>
<feature type="region of interest" description="Disordered" evidence="1">
    <location>
        <begin position="762"/>
        <end position="841"/>
    </location>
</feature>
<dbReference type="SUPFAM" id="SSF53850">
    <property type="entry name" value="Periplasmic binding protein-like II"/>
    <property type="match status" value="1"/>
</dbReference>
<keyword evidence="3" id="KW-1185">Reference proteome</keyword>
<dbReference type="PANTHER" id="PTHR43081:SF1">
    <property type="entry name" value="ADENYLATE CYCLASE, TERMINAL-DIFFERENTIATION SPECIFIC"/>
    <property type="match status" value="1"/>
</dbReference>
<gene>
    <name evidence="2" type="ORF">HYH03_015748</name>
</gene>
<accession>A0A835XLP5</accession>
<dbReference type="SUPFAM" id="SSF55073">
    <property type="entry name" value="Nucleotide cyclase"/>
    <property type="match status" value="2"/>
</dbReference>
<dbReference type="EMBL" id="JAEHOE010000127">
    <property type="protein sequence ID" value="KAG2485587.1"/>
    <property type="molecule type" value="Genomic_DNA"/>
</dbReference>
<sequence>MPVLRICRPVHSNASVPYHLQLLYRRDIFEQYNLSVPATWDDALDIADKYGRGALGPGQPDMGFCFESNPGAAYAMLSAFTAPAEHFRAALLPFTEVSPIRYRELDAREWIIAGYNPADLDDFLAQHRISFDSENVYYELRIPGTFQTYTLVERVLRRYNANNYTYEELMAWANEGTDLIFASLGGRDRLRPLYQGSIGYKPPPPPPAPSSGGSSSAPLLIAVLVPSLVSLDSTCLWESLPASVMDVALKTHHRVIRQLLIQHAGYESATEGDSFILAFAKPDRALAFALSAQDALLAAEWPGELLDSAHAPTLVVTHDTTACAAAQLSIAGPALWKEHVKPRMSVDLAPSGRVLRPPRPGLPVPSLPPLAGSTGTASRPEAMISTGGDTTTQEPAKLDLLRSAPHLEAGLRVRMGMHCGLGEAEVADNKASGRITYPGRALQMAKAVSDAGRGGHVTLSSAVLSALDPRPGHVHYSGPYLVLQGGKCVLKEGQAPVDVLCAFSSALLPRAGHMEGLRCFSTKVPGTLQAPLGLMAVALAQVEDPDESAGWGLEASLASHKALLSEAARLAVQHGGYLVHTSPGSFQAAFTSPAAALAWLMDLQEDLDPGGNRASMLSCSALASREATSGNMSVDTDSTTREAAVLTRAVAMARLSILVVRGGLDVGVLPATMGPTGEVAYAGTALKRATCLAANAAWHKILVSLEAVRGVLGEAHPLSTAIALHATQQKRRPVSGKFRSSVTGRDARQGYMDLLKAFAVAERSTSQTSQGGPGTAPSGQSPGVGASQYRGQSQSQGWAAGAPERPPLPPSKEGAAPLDLLAQPVPGTLPSASKNESSKAQDVVFRPGLRLVKHKGVLEACAVRRQGAAAVATPNATGTPLARDASSGSSPMCQQQSPALPSPLPEPSCAPASGPEPAAAPTPAEAHVSMWLRPSMEDRLRSAPSLKRVLGSLDE</sequence>
<feature type="compositionally biased region" description="Pro residues" evidence="1">
    <location>
        <begin position="357"/>
        <end position="368"/>
    </location>
</feature>
<feature type="compositionally biased region" description="Low complexity" evidence="1">
    <location>
        <begin position="909"/>
        <end position="926"/>
    </location>
</feature>